<keyword evidence="2" id="KW-0433">Leucine-rich repeat</keyword>
<dbReference type="PANTHER" id="PTHR10552">
    <property type="entry name" value="U2 SMALL NUCLEAR RIBONUCLEOPROTEIN A"/>
    <property type="match status" value="1"/>
</dbReference>
<name>A0A913X1F5_EXADI</name>
<dbReference type="SUPFAM" id="SSF52058">
    <property type="entry name" value="L domain-like"/>
    <property type="match status" value="1"/>
</dbReference>
<evidence type="ECO:0000256" key="5">
    <source>
        <dbReference type="ARBA" id="ARBA00023187"/>
    </source>
</evidence>
<dbReference type="KEGG" id="epa:110236242"/>
<keyword evidence="4" id="KW-0677">Repeat</keyword>
<keyword evidence="6" id="KW-0539">Nucleus</keyword>
<accession>A0A913X1F5</accession>
<organism evidence="9 10">
    <name type="scientific">Exaiptasia diaphana</name>
    <name type="common">Tropical sea anemone</name>
    <name type="synonym">Aiptasia pulchella</name>
    <dbReference type="NCBI Taxonomy" id="2652724"/>
    <lineage>
        <taxon>Eukaryota</taxon>
        <taxon>Metazoa</taxon>
        <taxon>Cnidaria</taxon>
        <taxon>Anthozoa</taxon>
        <taxon>Hexacorallia</taxon>
        <taxon>Actiniaria</taxon>
        <taxon>Aiptasiidae</taxon>
        <taxon>Exaiptasia</taxon>
    </lineage>
</organism>
<evidence type="ECO:0000313" key="9">
    <source>
        <dbReference type="EnsemblMetazoa" id="XP_020897396.1"/>
    </source>
</evidence>
<reference evidence="9" key="1">
    <citation type="submission" date="2022-11" db="UniProtKB">
        <authorList>
            <consortium name="EnsemblMetazoa"/>
        </authorList>
    </citation>
    <scope>IDENTIFICATION</scope>
</reference>
<dbReference type="Gene3D" id="3.80.10.10">
    <property type="entry name" value="Ribonuclease Inhibitor"/>
    <property type="match status" value="1"/>
</dbReference>
<dbReference type="OMA" id="MRANYRL"/>
<sequence>RITEGLEESLPNLETLVLTSNSIQDLKDIEPLHSVKNLRYLSLLRNPITNKPYYRLFVIHNLPQLRVLDFQRIKMRVSDTHTH</sequence>
<dbReference type="GO" id="GO:0005686">
    <property type="term" value="C:U2 snRNP"/>
    <property type="evidence" value="ECO:0007669"/>
    <property type="project" value="TreeGrafter"/>
</dbReference>
<dbReference type="Pfam" id="PF14580">
    <property type="entry name" value="LRR_9"/>
    <property type="match status" value="1"/>
</dbReference>
<dbReference type="InterPro" id="IPR044640">
    <property type="entry name" value="RU2A"/>
</dbReference>
<dbReference type="GO" id="GO:0005681">
    <property type="term" value="C:spliceosomal complex"/>
    <property type="evidence" value="ECO:0007669"/>
    <property type="project" value="UniProtKB-KW"/>
</dbReference>
<evidence type="ECO:0000256" key="7">
    <source>
        <dbReference type="ARBA" id="ARBA00024196"/>
    </source>
</evidence>
<comment type="subcellular location">
    <subcellularLocation>
        <location evidence="1">Nucleus</location>
    </subcellularLocation>
</comment>
<dbReference type="PROSITE" id="PS51450">
    <property type="entry name" value="LRR"/>
    <property type="match status" value="1"/>
</dbReference>
<dbReference type="OrthoDB" id="433501at2759"/>
<keyword evidence="3" id="KW-0747">Spliceosome</keyword>
<evidence type="ECO:0000256" key="1">
    <source>
        <dbReference type="ARBA" id="ARBA00004123"/>
    </source>
</evidence>
<dbReference type="GO" id="GO:0000398">
    <property type="term" value="P:mRNA splicing, via spliceosome"/>
    <property type="evidence" value="ECO:0007669"/>
    <property type="project" value="InterPro"/>
</dbReference>
<proteinExistence type="inferred from homology"/>
<keyword evidence="10" id="KW-1185">Reference proteome</keyword>
<keyword evidence="5" id="KW-0508">mRNA splicing</keyword>
<dbReference type="EnsemblMetazoa" id="XM_021041737.1">
    <property type="protein sequence ID" value="XP_020897396.1"/>
    <property type="gene ID" value="LOC110236242"/>
</dbReference>
<dbReference type="GO" id="GO:0030620">
    <property type="term" value="F:U2 snRNA binding"/>
    <property type="evidence" value="ECO:0007669"/>
    <property type="project" value="InterPro"/>
</dbReference>
<dbReference type="InterPro" id="IPR032675">
    <property type="entry name" value="LRR_dom_sf"/>
</dbReference>
<evidence type="ECO:0000256" key="6">
    <source>
        <dbReference type="ARBA" id="ARBA00023242"/>
    </source>
</evidence>
<dbReference type="AlphaFoldDB" id="A0A913X1F5"/>
<evidence type="ECO:0000313" key="10">
    <source>
        <dbReference type="Proteomes" id="UP000887567"/>
    </source>
</evidence>
<dbReference type="InterPro" id="IPR003603">
    <property type="entry name" value="U2A'_phosphoprotein32A_C"/>
</dbReference>
<keyword evidence="3" id="KW-0507">mRNA processing</keyword>
<protein>
    <recommendedName>
        <fullName evidence="8">U2A'/phosphoprotein 32 family A C-terminal domain-containing protein</fullName>
    </recommendedName>
</protein>
<dbReference type="RefSeq" id="XP_020897396.1">
    <property type="nucleotide sequence ID" value="XM_021041737.1"/>
</dbReference>
<dbReference type="Proteomes" id="UP000887567">
    <property type="component" value="Unplaced"/>
</dbReference>
<evidence type="ECO:0000256" key="3">
    <source>
        <dbReference type="ARBA" id="ARBA00022728"/>
    </source>
</evidence>
<evidence type="ECO:0000256" key="2">
    <source>
        <dbReference type="ARBA" id="ARBA00022614"/>
    </source>
</evidence>
<dbReference type="PANTHER" id="PTHR10552:SF6">
    <property type="entry name" value="U2 SMALL NUCLEAR RIBONUCLEOPROTEIN A"/>
    <property type="match status" value="1"/>
</dbReference>
<dbReference type="GeneID" id="110236242"/>
<feature type="domain" description="U2A'/phosphoprotein 32 family A C-terminal" evidence="8">
    <location>
        <begin position="51"/>
        <end position="69"/>
    </location>
</feature>
<comment type="similarity">
    <text evidence="7">Belongs to the U2 small nuclear ribonucleoprotein A family.</text>
</comment>
<evidence type="ECO:0000259" key="8">
    <source>
        <dbReference type="SMART" id="SM00446"/>
    </source>
</evidence>
<dbReference type="InterPro" id="IPR001611">
    <property type="entry name" value="Leu-rich_rpt"/>
</dbReference>
<dbReference type="SMART" id="SM00446">
    <property type="entry name" value="LRRcap"/>
    <property type="match status" value="1"/>
</dbReference>
<evidence type="ECO:0000256" key="4">
    <source>
        <dbReference type="ARBA" id="ARBA00022737"/>
    </source>
</evidence>